<dbReference type="RefSeq" id="XP_504231.1">
    <property type="nucleotide sequence ID" value="XM_504231.1"/>
</dbReference>
<gene>
    <name evidence="10" type="ORF">B0I71DRAFT_127798</name>
    <name evidence="9" type="ORF">YALI1_E25541g</name>
</gene>
<reference evidence="10 12" key="2">
    <citation type="submission" date="2018-07" db="EMBL/GenBank/DDBJ databases">
        <title>Draft Genome Assemblies for Five Robust Yarrowia lipolytica Strains Exhibiting High Lipid Production and Pentose Sugar Utilization and Sugar Alcohol Secretion from Undetoxified Lignocellulosic Biomass Hydrolysates.</title>
        <authorList>
            <consortium name="DOE Joint Genome Institute"/>
            <person name="Walker C."/>
            <person name="Ryu S."/>
            <person name="Na H."/>
            <person name="Zane M."/>
            <person name="LaButti K."/>
            <person name="Lipzen A."/>
            <person name="Haridas S."/>
            <person name="Barry K."/>
            <person name="Grigoriev I.V."/>
            <person name="Quarterman J."/>
            <person name="Slininger P."/>
            <person name="Dien B."/>
            <person name="Trinh C.T."/>
        </authorList>
    </citation>
    <scope>NUCLEOTIDE SEQUENCE [LARGE SCALE GENOMIC DNA]</scope>
    <source>
        <strain evidence="10 12">YB392</strain>
    </source>
</reference>
<dbReference type="InterPro" id="IPR019191">
    <property type="entry name" value="Essential_protein_Yae1_N"/>
</dbReference>
<dbReference type="Proteomes" id="UP000182444">
    <property type="component" value="Chromosome 1E"/>
</dbReference>
<evidence type="ECO:0000256" key="1">
    <source>
        <dbReference type="ARBA" id="ARBA00004123"/>
    </source>
</evidence>
<dbReference type="eggNOG" id="KOG4774">
    <property type="taxonomic scope" value="Eukaryota"/>
</dbReference>
<organism evidence="9 11">
    <name type="scientific">Yarrowia lipolytica</name>
    <name type="common">Candida lipolytica</name>
    <dbReference type="NCBI Taxonomy" id="4952"/>
    <lineage>
        <taxon>Eukaryota</taxon>
        <taxon>Fungi</taxon>
        <taxon>Dikarya</taxon>
        <taxon>Ascomycota</taxon>
        <taxon>Saccharomycotina</taxon>
        <taxon>Dipodascomycetes</taxon>
        <taxon>Dipodascales</taxon>
        <taxon>Dipodascales incertae sedis</taxon>
        <taxon>Yarrowia</taxon>
    </lineage>
</organism>
<dbReference type="VEuPathDB" id="FungiDB:YALI0_E21505g"/>
<reference evidence="9 11" key="1">
    <citation type="journal article" date="2016" name="PLoS ONE">
        <title>Sequence Assembly of Yarrowia lipolytica Strain W29/CLIB89 Shows Transposable Element Diversity.</title>
        <authorList>
            <person name="Magnan C."/>
            <person name="Yu J."/>
            <person name="Chang I."/>
            <person name="Jahn E."/>
            <person name="Kanomata Y."/>
            <person name="Wu J."/>
            <person name="Zeller M."/>
            <person name="Oakes M."/>
            <person name="Baldi P."/>
            <person name="Sandmeyer S."/>
        </authorList>
    </citation>
    <scope>NUCLEOTIDE SEQUENCE [LARGE SCALE GENOMIC DNA]</scope>
    <source>
        <strain evidence="9">CLIB89</strain>
        <strain evidence="11">CLIB89(W29)</strain>
    </source>
</reference>
<dbReference type="KEGG" id="yli:2911898"/>
<dbReference type="InterPro" id="IPR038881">
    <property type="entry name" value="Yae1-like"/>
</dbReference>
<accession>A0A1H6PQ75</accession>
<name>A0A1H6PQ75_YARLL</name>
<dbReference type="GO" id="GO:0005634">
    <property type="term" value="C:nucleus"/>
    <property type="evidence" value="ECO:0007669"/>
    <property type="project" value="UniProtKB-SubCell"/>
</dbReference>
<dbReference type="Pfam" id="PF09811">
    <property type="entry name" value="Yae1_N"/>
    <property type="match status" value="1"/>
</dbReference>
<feature type="domain" description="Essential protein Yae1 N-terminal" evidence="8">
    <location>
        <begin position="28"/>
        <end position="65"/>
    </location>
</feature>
<evidence type="ECO:0000313" key="12">
    <source>
        <dbReference type="Proteomes" id="UP000256601"/>
    </source>
</evidence>
<evidence type="ECO:0000259" key="8">
    <source>
        <dbReference type="Pfam" id="PF09811"/>
    </source>
</evidence>
<sequence>MSDIWDDEEVRETPSEITRVKRDHSQAGYLAGVTKAKDESLQEGFNAGYPIGGQLGLSIGRIFGYLQGKGLVEEEKQARKELSSTRIFDRQYWTTDAAPTYEGVHPLVKQWENKIDVMKRE</sequence>
<keyword evidence="7" id="KW-0539">Nucleus</keyword>
<proteinExistence type="inferred from homology"/>
<evidence type="ECO:0000313" key="10">
    <source>
        <dbReference type="EMBL" id="RDW28234.1"/>
    </source>
</evidence>
<protein>
    <recommendedName>
        <fullName evidence="5">Protein YAE1</fullName>
    </recommendedName>
    <alternativeName>
        <fullName evidence="4">Protein yae1</fullName>
    </alternativeName>
</protein>
<evidence type="ECO:0000256" key="2">
    <source>
        <dbReference type="ARBA" id="ARBA00004496"/>
    </source>
</evidence>
<dbReference type="OrthoDB" id="20086at2759"/>
<evidence type="ECO:0000256" key="5">
    <source>
        <dbReference type="ARBA" id="ARBA00018400"/>
    </source>
</evidence>
<dbReference type="PANTHER" id="PTHR18829">
    <property type="entry name" value="PROTEIN YAE1 HOMOLOG"/>
    <property type="match status" value="1"/>
</dbReference>
<evidence type="ECO:0000256" key="4">
    <source>
        <dbReference type="ARBA" id="ARBA00017286"/>
    </source>
</evidence>
<keyword evidence="6" id="KW-0963">Cytoplasm</keyword>
<dbReference type="EMBL" id="KZ858954">
    <property type="protein sequence ID" value="RDW28234.1"/>
    <property type="molecule type" value="Genomic_DNA"/>
</dbReference>
<dbReference type="GeneID" id="2911898"/>
<dbReference type="OMA" id="WEGHSIN"/>
<comment type="similarity">
    <text evidence="3">Belongs to the YAE1 family.</text>
</comment>
<dbReference type="GO" id="GO:0005737">
    <property type="term" value="C:cytoplasm"/>
    <property type="evidence" value="ECO:0007669"/>
    <property type="project" value="UniProtKB-SubCell"/>
</dbReference>
<evidence type="ECO:0000256" key="6">
    <source>
        <dbReference type="ARBA" id="ARBA00022490"/>
    </source>
</evidence>
<dbReference type="VEuPathDB" id="FungiDB:YALI1_E25541g"/>
<dbReference type="AlphaFoldDB" id="A0A1H6PQ75"/>
<evidence type="ECO:0000256" key="7">
    <source>
        <dbReference type="ARBA" id="ARBA00023242"/>
    </source>
</evidence>
<evidence type="ECO:0000256" key="3">
    <source>
        <dbReference type="ARBA" id="ARBA00007096"/>
    </source>
</evidence>
<dbReference type="PANTHER" id="PTHR18829:SF0">
    <property type="entry name" value="PROTEIN YAE1 HOMOLOG"/>
    <property type="match status" value="1"/>
</dbReference>
<evidence type="ECO:0000313" key="9">
    <source>
        <dbReference type="EMBL" id="AOW05754.1"/>
    </source>
</evidence>
<dbReference type="EMBL" id="CP017557">
    <property type="protein sequence ID" value="AOW05754.1"/>
    <property type="molecule type" value="Genomic_DNA"/>
</dbReference>
<evidence type="ECO:0000313" key="11">
    <source>
        <dbReference type="Proteomes" id="UP000182444"/>
    </source>
</evidence>
<comment type="subcellular location">
    <subcellularLocation>
        <location evidence="2">Cytoplasm</location>
    </subcellularLocation>
    <subcellularLocation>
        <location evidence="1">Nucleus</location>
    </subcellularLocation>
</comment>
<dbReference type="Proteomes" id="UP000256601">
    <property type="component" value="Unassembled WGS sequence"/>
</dbReference>